<accession>A0A0D0F6W5</accession>
<sequence>MKDSTLKDLFSKALLTYRHFGYEQPDTNSRKLMLISSFQDEVDGNPFHFPLGAYHQFEQMAEIKLKFISATPSFIKMKIIKGTDPQKTVYFKHKQIDVSKDL</sequence>
<dbReference type="Proteomes" id="UP000032049">
    <property type="component" value="Unassembled WGS sequence"/>
</dbReference>
<name>A0A0D0F6W5_9SPHI</name>
<keyword evidence="2" id="KW-1185">Reference proteome</keyword>
<protein>
    <submittedName>
        <fullName evidence="1">Uncharacterized protein</fullName>
    </submittedName>
</protein>
<comment type="caution">
    <text evidence="1">The sequence shown here is derived from an EMBL/GenBank/DDBJ whole genome shotgun (WGS) entry which is preliminary data.</text>
</comment>
<evidence type="ECO:0000313" key="2">
    <source>
        <dbReference type="Proteomes" id="UP000032049"/>
    </source>
</evidence>
<reference evidence="1 2" key="1">
    <citation type="submission" date="2015-01" db="EMBL/GenBank/DDBJ databases">
        <title>Draft genome sequence of Pedobacter sp. NL19 isolated from sludge of an effluent treatment pond in an abandoned uranium mine.</title>
        <authorList>
            <person name="Santos T."/>
            <person name="Caetano T."/>
            <person name="Covas C."/>
            <person name="Cruz A."/>
            <person name="Mendo S."/>
        </authorList>
    </citation>
    <scope>NUCLEOTIDE SEQUENCE [LARGE SCALE GENOMIC DNA]</scope>
    <source>
        <strain evidence="1 2">NL19</strain>
    </source>
</reference>
<dbReference type="OrthoDB" id="7340239at2"/>
<dbReference type="EMBL" id="JXRA01000039">
    <property type="protein sequence ID" value="KIO77323.1"/>
    <property type="molecule type" value="Genomic_DNA"/>
</dbReference>
<gene>
    <name evidence="1" type="ORF">TH53_09955</name>
</gene>
<dbReference type="STRING" id="1503925.TH53_09955"/>
<dbReference type="RefSeq" id="WP_041881270.1">
    <property type="nucleotide sequence ID" value="NZ_CP157278.1"/>
</dbReference>
<proteinExistence type="predicted"/>
<evidence type="ECO:0000313" key="1">
    <source>
        <dbReference type="EMBL" id="KIO77323.1"/>
    </source>
</evidence>
<dbReference type="AlphaFoldDB" id="A0A0D0F6W5"/>
<organism evidence="1 2">
    <name type="scientific">Pedobacter lusitanus</name>
    <dbReference type="NCBI Taxonomy" id="1503925"/>
    <lineage>
        <taxon>Bacteria</taxon>
        <taxon>Pseudomonadati</taxon>
        <taxon>Bacteroidota</taxon>
        <taxon>Sphingobacteriia</taxon>
        <taxon>Sphingobacteriales</taxon>
        <taxon>Sphingobacteriaceae</taxon>
        <taxon>Pedobacter</taxon>
    </lineage>
</organism>